<evidence type="ECO:0000313" key="1">
    <source>
        <dbReference type="Proteomes" id="UP000235220"/>
    </source>
</evidence>
<dbReference type="PANTHER" id="PTHR33710:SF13">
    <property type="entry name" value="ENDONUCLEASE_EXONUCLEASE_PHOSPHATASE FAMILY PROTEIN"/>
    <property type="match status" value="1"/>
</dbReference>
<dbReference type="PANTHER" id="PTHR33710">
    <property type="entry name" value="BNAC02G09200D PROTEIN"/>
    <property type="match status" value="1"/>
</dbReference>
<dbReference type="RefSeq" id="XP_018809802.1">
    <property type="nucleotide sequence ID" value="XM_018954257.1"/>
</dbReference>
<dbReference type="GeneID" id="108982794"/>
<dbReference type="Proteomes" id="UP000235220">
    <property type="component" value="Chromosome 6"/>
</dbReference>
<name>A0A2I4DRN1_JUGRE</name>
<dbReference type="Gramene" id="Jr06_19100_p1">
    <property type="protein sequence ID" value="cds.Jr06_19100_p1"/>
    <property type="gene ID" value="Jr06_19100"/>
</dbReference>
<gene>
    <name evidence="2" type="primary">LOC108982794</name>
</gene>
<proteinExistence type="predicted"/>
<keyword evidence="1" id="KW-1185">Reference proteome</keyword>
<accession>A0A2I4DRN1</accession>
<organism evidence="1 2">
    <name type="scientific">Juglans regia</name>
    <name type="common">English walnut</name>
    <dbReference type="NCBI Taxonomy" id="51240"/>
    <lineage>
        <taxon>Eukaryota</taxon>
        <taxon>Viridiplantae</taxon>
        <taxon>Streptophyta</taxon>
        <taxon>Embryophyta</taxon>
        <taxon>Tracheophyta</taxon>
        <taxon>Spermatophyta</taxon>
        <taxon>Magnoliopsida</taxon>
        <taxon>eudicotyledons</taxon>
        <taxon>Gunneridae</taxon>
        <taxon>Pentapetalae</taxon>
        <taxon>rosids</taxon>
        <taxon>fabids</taxon>
        <taxon>Fagales</taxon>
        <taxon>Juglandaceae</taxon>
        <taxon>Juglans</taxon>
    </lineage>
</organism>
<dbReference type="AlphaFoldDB" id="A0A2I4DRN1"/>
<evidence type="ECO:0000313" key="2">
    <source>
        <dbReference type="RefSeq" id="XP_018809802.1"/>
    </source>
</evidence>
<reference evidence="2" key="1">
    <citation type="submission" date="2025-08" db="UniProtKB">
        <authorList>
            <consortium name="RefSeq"/>
        </authorList>
    </citation>
    <scope>IDENTIFICATION</scope>
    <source>
        <tissue evidence="2">Leaves</tissue>
    </source>
</reference>
<sequence>MDEFNRWIHQGRLIEMNSQGRKFSWCNGQHELSRAWAKLNRVLLDAKLLIAFLNARCLYLSRSTSDNSPMFIEFLKDLFTYGPSPFRFQQMWIEHPDFMSFVQMVWYEPMVGTGLMKLASKLKKLKVALREWNKRVFGQTNTQIAILEEKVEGLEHSLHSNWDNEVERALVRYSTELSTWRRREDIRLAQMAKIKWRMEGDRNSKYFHIWLSNKRHRKIHKLRSTDGLEFNSPEEIHLGAVEYFSEFLQRSNQQRELPDLKNLISPVIEEEDCVWLSCIP</sequence>
<protein>
    <submittedName>
        <fullName evidence="2">Uncharacterized protein LOC108982794</fullName>
    </submittedName>
</protein>
<dbReference type="KEGG" id="jre:108982794"/>